<sequence>MCSGGITIFKALYPTVASQLKRDVDIERLTRVEELYRSQLNIDPGTPVIFDSPPPSVVPSMELPFTGAIMSFPDRGSLARALRTIKHSIKDPKTFPSPSALATFIETYKTQSTSAPKILQILWRRASRHRATLSLWALAEMLVYERAGDRPNVLWVYNHHFHIVGVPTRMQQYVRRLRRRARKAGRTSGGQEDFTLPRLPKLKTKLWPTAHHTALVWRTAAASARSREYLELMYKYFLVRVEQSQSAEGSRHLLKPILLRAAVYGHVEDLALDNLHMSDDAEEADYPAPIAPPITFDAAHFNAFMQEFAWRIGPYRAARVLIDMARLNITPNRHTYTILVDTFARYNRRAVVFELLDRMEANPAFRGAVAGAIQPDIHPRHYEWLDLPFYYSDPNIVTYTAALVWFVKGEQYEDAALVVERMYKHIPRVKELMWGYSSSSPGALSERLRLVENESCCAMIQGHFHELHLHARPRSAQVYIAPIAPRHCPSRCQFGLLGTRCSSSGMSYRSWS</sequence>
<dbReference type="Gene3D" id="1.25.40.10">
    <property type="entry name" value="Tetratricopeptide repeat domain"/>
    <property type="match status" value="1"/>
</dbReference>
<reference evidence="1 2" key="1">
    <citation type="submission" date="2016-07" db="EMBL/GenBank/DDBJ databases">
        <title>Draft genome of the white-rot fungus Obba rivulosa 3A-2.</title>
        <authorList>
            <consortium name="DOE Joint Genome Institute"/>
            <person name="Miettinen O."/>
            <person name="Riley R."/>
            <person name="Acob R."/>
            <person name="Barry K."/>
            <person name="Cullen D."/>
            <person name="De Vries R."/>
            <person name="Hainaut M."/>
            <person name="Hatakka A."/>
            <person name="Henrissat B."/>
            <person name="Hilden K."/>
            <person name="Kuo R."/>
            <person name="Labutti K."/>
            <person name="Lipzen A."/>
            <person name="Makela M.R."/>
            <person name="Sandor L."/>
            <person name="Spatafora J.W."/>
            <person name="Grigoriev I.V."/>
            <person name="Hibbett D.S."/>
        </authorList>
    </citation>
    <scope>NUCLEOTIDE SEQUENCE [LARGE SCALE GENOMIC DNA]</scope>
    <source>
        <strain evidence="1 2">3A-2</strain>
    </source>
</reference>
<dbReference type="EMBL" id="KV722511">
    <property type="protein sequence ID" value="OCH86805.1"/>
    <property type="molecule type" value="Genomic_DNA"/>
</dbReference>
<protein>
    <submittedName>
        <fullName evidence="1">Uncharacterized protein</fullName>
    </submittedName>
</protein>
<proteinExistence type="predicted"/>
<accession>A0A8E2AWQ4</accession>
<dbReference type="AlphaFoldDB" id="A0A8E2AWQ4"/>
<dbReference type="OrthoDB" id="185373at2759"/>
<dbReference type="InterPro" id="IPR011990">
    <property type="entry name" value="TPR-like_helical_dom_sf"/>
</dbReference>
<organism evidence="1 2">
    <name type="scientific">Obba rivulosa</name>
    <dbReference type="NCBI Taxonomy" id="1052685"/>
    <lineage>
        <taxon>Eukaryota</taxon>
        <taxon>Fungi</taxon>
        <taxon>Dikarya</taxon>
        <taxon>Basidiomycota</taxon>
        <taxon>Agaricomycotina</taxon>
        <taxon>Agaricomycetes</taxon>
        <taxon>Polyporales</taxon>
        <taxon>Gelatoporiaceae</taxon>
        <taxon>Obba</taxon>
    </lineage>
</organism>
<gene>
    <name evidence="1" type="ORF">OBBRIDRAFT_203014</name>
</gene>
<name>A0A8E2AWQ4_9APHY</name>
<evidence type="ECO:0000313" key="1">
    <source>
        <dbReference type="EMBL" id="OCH86805.1"/>
    </source>
</evidence>
<dbReference type="Proteomes" id="UP000250043">
    <property type="component" value="Unassembled WGS sequence"/>
</dbReference>
<keyword evidence="2" id="KW-1185">Reference proteome</keyword>
<evidence type="ECO:0000313" key="2">
    <source>
        <dbReference type="Proteomes" id="UP000250043"/>
    </source>
</evidence>